<feature type="transmembrane region" description="Helical" evidence="1">
    <location>
        <begin position="73"/>
        <end position="93"/>
    </location>
</feature>
<evidence type="ECO:0000256" key="1">
    <source>
        <dbReference type="SAM" id="Phobius"/>
    </source>
</evidence>
<keyword evidence="1" id="KW-1133">Transmembrane helix</keyword>
<feature type="transmembrane region" description="Helical" evidence="1">
    <location>
        <begin position="99"/>
        <end position="119"/>
    </location>
</feature>
<dbReference type="Pfam" id="PF10131">
    <property type="entry name" value="PTPS_related"/>
    <property type="match status" value="1"/>
</dbReference>
<feature type="transmembrane region" description="Helical" evidence="1">
    <location>
        <begin position="303"/>
        <end position="326"/>
    </location>
</feature>
<feature type="transmembrane region" description="Helical" evidence="1">
    <location>
        <begin position="375"/>
        <end position="396"/>
    </location>
</feature>
<protein>
    <recommendedName>
        <fullName evidence="2">Membrane protein 6-pyruvoyl-tetrahydropterin synthase-related domain-containing protein</fullName>
    </recommendedName>
</protein>
<organism evidence="3">
    <name type="scientific">Limosilactobacillus allomucosae</name>
    <dbReference type="NCBI Taxonomy" id="3142938"/>
    <lineage>
        <taxon>Bacteria</taxon>
        <taxon>Bacillati</taxon>
        <taxon>Bacillota</taxon>
        <taxon>Bacilli</taxon>
        <taxon>Lactobacillales</taxon>
        <taxon>Lactobacillaceae</taxon>
        <taxon>Limosilactobacillus</taxon>
    </lineage>
</organism>
<feature type="transmembrane region" description="Helical" evidence="1">
    <location>
        <begin position="126"/>
        <end position="145"/>
    </location>
</feature>
<feature type="transmembrane region" description="Helical" evidence="1">
    <location>
        <begin position="277"/>
        <end position="296"/>
    </location>
</feature>
<keyword evidence="1" id="KW-0812">Transmembrane</keyword>
<feature type="transmembrane region" description="Helical" evidence="1">
    <location>
        <begin position="12"/>
        <end position="35"/>
    </location>
</feature>
<dbReference type="KEGG" id="lalo:ABC765_10160"/>
<feature type="transmembrane region" description="Helical" evidence="1">
    <location>
        <begin position="338"/>
        <end position="355"/>
    </location>
</feature>
<accession>A0AAU7C2L8</accession>
<proteinExistence type="predicted"/>
<dbReference type="AlphaFoldDB" id="A0AAU7C2L8"/>
<evidence type="ECO:0000313" key="3">
    <source>
        <dbReference type="EMBL" id="XBG95389.1"/>
    </source>
</evidence>
<feature type="transmembrane region" description="Helical" evidence="1">
    <location>
        <begin position="182"/>
        <end position="211"/>
    </location>
</feature>
<evidence type="ECO:0000259" key="2">
    <source>
        <dbReference type="Pfam" id="PF10131"/>
    </source>
</evidence>
<sequence length="595" mass="67666">MNFKTILKNNRAAGLIILTIGLLLTGQMITGHGIIGADSVFHYNRFYETYSQLKHLNFSWFQSIYGFNQSGRIVNVVYGPLFAYLNGVLLLLAHSWYQYQIISSTIVYLIGGLGMYQLLKRLKIRPIIAAMMASFYLTVGWMPRWQIGNNTTALGAMLMPYLLMLTFEMITDARRPIHWKKLALLMSLTIEIHLLSALLFMLILIPAWLYALKIANSKTQMLLDTVKAVLTTSVLTANTLIPLIYLSLTNHLAMPADFDIVKNTLRLDPLNNTHTTITVFLLGVLIMQVLLAILNWRHDRLNLTATLLGAIFFWISSRFFCWSIIVSHFPMVSRLLQFPVRLMMLAYPLLIVGLARSFKSLSSRPIKKRFFNPHWLGIGVVSVIWLVCLAQVGLSINQKAQIGFMPRVLTSKTTSIGKNNSQKDRQNVLKAMHTSNYQTFLKQLQKRVPDYLATAKANVDAMQAAYSYGASVVDQKSSIKIQAVSHGRLKLTWQADKSCRIQLPIVTYRQSRLIVNGKKLTRFKRSLVGSPTVIQQPGQNTAYLSYAAPLWLNFIIVISLLSWLAWALRMVFNHRHHQTNDHFVSKDELAIRSYP</sequence>
<dbReference type="EMBL" id="CP154878">
    <property type="protein sequence ID" value="XBG95389.1"/>
    <property type="molecule type" value="Genomic_DNA"/>
</dbReference>
<dbReference type="RefSeq" id="WP_347980376.1">
    <property type="nucleotide sequence ID" value="NZ_CP154878.1"/>
</dbReference>
<keyword evidence="1" id="KW-0472">Membrane</keyword>
<gene>
    <name evidence="3" type="ORF">ABC765_10160</name>
</gene>
<reference evidence="3" key="1">
    <citation type="submission" date="2024-04" db="EMBL/GenBank/DDBJ databases">
        <title>Limosilactobacillus allomucosae sp. nov., a novel species isolated from wild boar faecal samples as a potential probiotics for domestic pigs.</title>
        <authorList>
            <person name="Chen B."/>
        </authorList>
    </citation>
    <scope>NUCLEOTIDE SEQUENCE</scope>
    <source>
        <strain evidence="3">WILCCON 0051</strain>
    </source>
</reference>
<name>A0AAU7C2L8_9LACO</name>
<dbReference type="InterPro" id="IPR018776">
    <property type="entry name" value="Membrane_prot_PTPS-rel_domain"/>
</dbReference>
<feature type="domain" description="Membrane protein 6-pyruvoyl-tetrahydropterin synthase-related" evidence="2">
    <location>
        <begin position="88"/>
        <end position="429"/>
    </location>
</feature>
<feature type="transmembrane region" description="Helical" evidence="1">
    <location>
        <begin position="550"/>
        <end position="568"/>
    </location>
</feature>
<feature type="transmembrane region" description="Helical" evidence="1">
    <location>
        <begin position="151"/>
        <end position="170"/>
    </location>
</feature>